<dbReference type="Proteomes" id="UP000606786">
    <property type="component" value="Unassembled WGS sequence"/>
</dbReference>
<organism evidence="1 2">
    <name type="scientific">Ceratitis capitata</name>
    <name type="common">Mediterranean fruit fly</name>
    <name type="synonym">Tephritis capitata</name>
    <dbReference type="NCBI Taxonomy" id="7213"/>
    <lineage>
        <taxon>Eukaryota</taxon>
        <taxon>Metazoa</taxon>
        <taxon>Ecdysozoa</taxon>
        <taxon>Arthropoda</taxon>
        <taxon>Hexapoda</taxon>
        <taxon>Insecta</taxon>
        <taxon>Pterygota</taxon>
        <taxon>Neoptera</taxon>
        <taxon>Endopterygota</taxon>
        <taxon>Diptera</taxon>
        <taxon>Brachycera</taxon>
        <taxon>Muscomorpha</taxon>
        <taxon>Tephritoidea</taxon>
        <taxon>Tephritidae</taxon>
        <taxon>Ceratitis</taxon>
        <taxon>Ceratitis</taxon>
    </lineage>
</organism>
<sequence length="212" mass="23390">MLKLMPRLRPPAPGSLGWLHALPTFVNFLMQMFVRRLRHQFVKTHSTLSDAPGVVRLLLCFVNQSTNRCAYTLDPDVEILPTAGAVSSQYIHRIHNKFIPVFAPFTGVSAAAPIGPFPVAAPNIAVSPLVPVPRPLAPAVPTYQPALLPSYPLPLTDPTVISAPLVYPPTHVFRPAVVPTRIALLQPIARPLRTRVNYARRPVALRLRQRYG</sequence>
<proteinExistence type="predicted"/>
<evidence type="ECO:0000313" key="2">
    <source>
        <dbReference type="Proteomes" id="UP000606786"/>
    </source>
</evidence>
<gene>
    <name evidence="1" type="ORF">CCAP1982_LOCUS11987</name>
</gene>
<keyword evidence="2" id="KW-1185">Reference proteome</keyword>
<dbReference type="AlphaFoldDB" id="A0A811V0W7"/>
<dbReference type="EMBL" id="CAJHJT010000034">
    <property type="protein sequence ID" value="CAD7003537.1"/>
    <property type="molecule type" value="Genomic_DNA"/>
</dbReference>
<name>A0A811V0W7_CERCA</name>
<evidence type="ECO:0000313" key="1">
    <source>
        <dbReference type="EMBL" id="CAD7003537.1"/>
    </source>
</evidence>
<dbReference type="OrthoDB" id="10628164at2759"/>
<reference evidence="1" key="1">
    <citation type="submission" date="2020-11" db="EMBL/GenBank/DDBJ databases">
        <authorList>
            <person name="Whitehead M."/>
        </authorList>
    </citation>
    <scope>NUCLEOTIDE SEQUENCE</scope>
    <source>
        <strain evidence="1">EGII</strain>
    </source>
</reference>
<protein>
    <submittedName>
        <fullName evidence="1">(Mediterranean fruit fly) hypothetical protein</fullName>
    </submittedName>
</protein>
<accession>A0A811V0W7</accession>
<comment type="caution">
    <text evidence="1">The sequence shown here is derived from an EMBL/GenBank/DDBJ whole genome shotgun (WGS) entry which is preliminary data.</text>
</comment>